<proteinExistence type="predicted"/>
<name>A0A1I0FMP1_9FIRM</name>
<keyword evidence="1" id="KW-0472">Membrane</keyword>
<dbReference type="Pfam" id="PF20122">
    <property type="entry name" value="DUF6512"/>
    <property type="match status" value="1"/>
</dbReference>
<dbReference type="EMBL" id="FOHN01000033">
    <property type="protein sequence ID" value="SET58760.1"/>
    <property type="molecule type" value="Genomic_DNA"/>
</dbReference>
<evidence type="ECO:0000313" key="3">
    <source>
        <dbReference type="Proteomes" id="UP000199800"/>
    </source>
</evidence>
<organism evidence="2 3">
    <name type="scientific">[Clostridium] polysaccharolyticum</name>
    <dbReference type="NCBI Taxonomy" id="29364"/>
    <lineage>
        <taxon>Bacteria</taxon>
        <taxon>Bacillati</taxon>
        <taxon>Bacillota</taxon>
        <taxon>Clostridia</taxon>
        <taxon>Lachnospirales</taxon>
        <taxon>Lachnospiraceae</taxon>
    </lineage>
</organism>
<accession>A0A1I0FMP1</accession>
<keyword evidence="1" id="KW-1133">Transmembrane helix</keyword>
<sequence>MSANLKKVFFYSFFISVSVGFFMHIFYELSNYSRFVGLFTPINESLWEQLKCLFFPYLIFSIILYFFTKRNTQTILFGNFIAILVGICLFISISYTIRGAFGINHTLINIGVQIICTGSTYFLCMYFFSHHTFSIRNTYGFLLFVLLFLIFTVFTFLPPRVPLFQDSYTKSFGLIHHKI</sequence>
<dbReference type="STRING" id="29364.SAMN04487772_1335"/>
<feature type="transmembrane region" description="Helical" evidence="1">
    <location>
        <begin position="9"/>
        <end position="27"/>
    </location>
</feature>
<keyword evidence="3" id="KW-1185">Reference proteome</keyword>
<protein>
    <submittedName>
        <fullName evidence="2">Uncharacterized protein</fullName>
    </submittedName>
</protein>
<keyword evidence="1" id="KW-0812">Transmembrane</keyword>
<feature type="transmembrane region" description="Helical" evidence="1">
    <location>
        <begin position="140"/>
        <end position="157"/>
    </location>
</feature>
<feature type="transmembrane region" description="Helical" evidence="1">
    <location>
        <begin position="107"/>
        <end position="128"/>
    </location>
</feature>
<dbReference type="Proteomes" id="UP000199800">
    <property type="component" value="Unassembled WGS sequence"/>
</dbReference>
<evidence type="ECO:0000256" key="1">
    <source>
        <dbReference type="SAM" id="Phobius"/>
    </source>
</evidence>
<feature type="transmembrane region" description="Helical" evidence="1">
    <location>
        <begin position="74"/>
        <end position="95"/>
    </location>
</feature>
<reference evidence="2 3" key="1">
    <citation type="submission" date="2016-10" db="EMBL/GenBank/DDBJ databases">
        <authorList>
            <person name="de Groot N.N."/>
        </authorList>
    </citation>
    <scope>NUCLEOTIDE SEQUENCE [LARGE SCALE GENOMIC DNA]</scope>
    <source>
        <strain evidence="2 3">DSM 1801</strain>
    </source>
</reference>
<gene>
    <name evidence="2" type="ORF">SAMN04487772_1335</name>
</gene>
<dbReference type="InterPro" id="IPR045407">
    <property type="entry name" value="DUF6512"/>
</dbReference>
<dbReference type="AlphaFoldDB" id="A0A1I0FMP1"/>
<feature type="transmembrane region" description="Helical" evidence="1">
    <location>
        <begin position="47"/>
        <end position="67"/>
    </location>
</feature>
<evidence type="ECO:0000313" key="2">
    <source>
        <dbReference type="EMBL" id="SET58760.1"/>
    </source>
</evidence>